<dbReference type="InterPro" id="IPR029044">
    <property type="entry name" value="Nucleotide-diphossugar_trans"/>
</dbReference>
<dbReference type="Proteomes" id="UP001189429">
    <property type="component" value="Unassembled WGS sequence"/>
</dbReference>
<accession>A0ABN9SQG0</accession>
<proteinExistence type="predicted"/>
<dbReference type="EMBL" id="CAUYUJ010012547">
    <property type="protein sequence ID" value="CAK0834166.1"/>
    <property type="molecule type" value="Genomic_DNA"/>
</dbReference>
<dbReference type="Gene3D" id="3.90.550.10">
    <property type="entry name" value="Spore Coat Polysaccharide Biosynthesis Protein SpsA, Chain A"/>
    <property type="match status" value="1"/>
</dbReference>
<organism evidence="2 3">
    <name type="scientific">Prorocentrum cordatum</name>
    <dbReference type="NCBI Taxonomy" id="2364126"/>
    <lineage>
        <taxon>Eukaryota</taxon>
        <taxon>Sar</taxon>
        <taxon>Alveolata</taxon>
        <taxon>Dinophyceae</taxon>
        <taxon>Prorocentrales</taxon>
        <taxon>Prorocentraceae</taxon>
        <taxon>Prorocentrum</taxon>
    </lineage>
</organism>
<dbReference type="SUPFAM" id="SSF53448">
    <property type="entry name" value="Nucleotide-diphospho-sugar transferases"/>
    <property type="match status" value="1"/>
</dbReference>
<feature type="region of interest" description="Disordered" evidence="1">
    <location>
        <begin position="199"/>
        <end position="276"/>
    </location>
</feature>
<gene>
    <name evidence="2" type="ORF">PCOR1329_LOCUS31648</name>
</gene>
<comment type="caution">
    <text evidence="2">The sequence shown here is derived from an EMBL/GenBank/DDBJ whole genome shotgun (WGS) entry which is preliminary data.</text>
</comment>
<reference evidence="2" key="1">
    <citation type="submission" date="2023-10" db="EMBL/GenBank/DDBJ databases">
        <authorList>
            <person name="Chen Y."/>
            <person name="Shah S."/>
            <person name="Dougan E. K."/>
            <person name="Thang M."/>
            <person name="Chan C."/>
        </authorList>
    </citation>
    <scope>NUCLEOTIDE SEQUENCE [LARGE SCALE GENOMIC DNA]</scope>
</reference>
<protein>
    <submittedName>
        <fullName evidence="2">Uncharacterized protein</fullName>
    </submittedName>
</protein>
<feature type="compositionally biased region" description="Basic residues" evidence="1">
    <location>
        <begin position="213"/>
        <end position="225"/>
    </location>
</feature>
<evidence type="ECO:0000313" key="2">
    <source>
        <dbReference type="EMBL" id="CAK0834166.1"/>
    </source>
</evidence>
<evidence type="ECO:0000256" key="1">
    <source>
        <dbReference type="SAM" id="MobiDB-lite"/>
    </source>
</evidence>
<keyword evidence="3" id="KW-1185">Reference proteome</keyword>
<evidence type="ECO:0000313" key="3">
    <source>
        <dbReference type="Proteomes" id="UP001189429"/>
    </source>
</evidence>
<feature type="compositionally biased region" description="Low complexity" evidence="1">
    <location>
        <begin position="226"/>
        <end position="247"/>
    </location>
</feature>
<sequence>MSCSAAPSSPGGPGAPGPAASTEGCAYCCVLYGDSVDYFLLLMVLARRLQLFGARAPLLVLPTADVPEEYLQAFQRAGCRVLDRAPELRGHPELFQQPQGRHRRVLTKLRVLGLTGLRKVLLIDAHAEWLRERDLRIAELELEAARQRARIEVLEAPPDEGRLRELRDIVQEALVEQRQIIESQSSLLEELNKHLAAAEPGACRAEEEPSRGARTRRARRPRGPRGARAAQARLRLPARAAAAARAAPRGRREGRGGPSGAVGARGDEARARHPARVVELPRLRPTSASRGLRPGLLPEKAAGRAYPYGLARAGADGGAWPPEPPRAGLG</sequence>
<name>A0ABN9SQG0_9DINO</name>